<dbReference type="SUPFAM" id="SSF55608">
    <property type="entry name" value="Homing endonucleases"/>
    <property type="match status" value="1"/>
</dbReference>
<protein>
    <recommendedName>
        <fullName evidence="3">Homing endonuclease LAGLIDADG domain-containing protein</fullName>
    </recommendedName>
</protein>
<evidence type="ECO:0008006" key="3">
    <source>
        <dbReference type="Google" id="ProtNLM"/>
    </source>
</evidence>
<gene>
    <name evidence="1" type="ORF">PGLA1383_LOCUS26401</name>
</gene>
<name>A0A813F6W9_POLGL</name>
<dbReference type="Proteomes" id="UP000654075">
    <property type="component" value="Unassembled WGS sequence"/>
</dbReference>
<sequence>MLAVSRVRRLVSSELLISPALHPRIAASTCRRANASCQPPWSPDDAERLLRRCDRLTKFLGRLRWPKQTHFIFQRQLHLPVRASNSFAGANQERVSQRQLEYMAGFFDGDGCASAVTGLGGVKLSIGQSADRAEVIMMFHRAFGGGIGFTTRGMGLAKPMIEWRVCGQAARSAAANLAAISSMKQPQLKIVADWPADASRRSEMALELKRLKGNPPEPNQIECTWAYLAGFFDAEGCISIDPRTAHRRLELSQIHAAPLLAIRNFLADKLPNLTNSVRLKGPAYYSFINGAASTEAVLTNMLAAGPVVKRKAAKIALALTPATHLRVRARIAQLAGNQCRHYRLDVDGMHRSKHILLVYSRLRNKGVPSDEAMALKQELATLRAEHIFCKAKTRYSMLRVDIRTLLNQGASHPGKLLLQTLWP</sequence>
<proteinExistence type="predicted"/>
<accession>A0A813F6W9</accession>
<dbReference type="InterPro" id="IPR027434">
    <property type="entry name" value="Homing_endonucl"/>
</dbReference>
<dbReference type="AlphaFoldDB" id="A0A813F6W9"/>
<dbReference type="Gene3D" id="3.10.28.10">
    <property type="entry name" value="Homing endonucleases"/>
    <property type="match status" value="1"/>
</dbReference>
<comment type="caution">
    <text evidence="1">The sequence shown here is derived from an EMBL/GenBank/DDBJ whole genome shotgun (WGS) entry which is preliminary data.</text>
</comment>
<reference evidence="1" key="1">
    <citation type="submission" date="2021-02" db="EMBL/GenBank/DDBJ databases">
        <authorList>
            <person name="Dougan E. K."/>
            <person name="Rhodes N."/>
            <person name="Thang M."/>
            <person name="Chan C."/>
        </authorList>
    </citation>
    <scope>NUCLEOTIDE SEQUENCE</scope>
</reference>
<organism evidence="1 2">
    <name type="scientific">Polarella glacialis</name>
    <name type="common">Dinoflagellate</name>
    <dbReference type="NCBI Taxonomy" id="89957"/>
    <lineage>
        <taxon>Eukaryota</taxon>
        <taxon>Sar</taxon>
        <taxon>Alveolata</taxon>
        <taxon>Dinophyceae</taxon>
        <taxon>Suessiales</taxon>
        <taxon>Suessiaceae</taxon>
        <taxon>Polarella</taxon>
    </lineage>
</organism>
<evidence type="ECO:0000313" key="1">
    <source>
        <dbReference type="EMBL" id="CAE8608544.1"/>
    </source>
</evidence>
<keyword evidence="2" id="KW-1185">Reference proteome</keyword>
<evidence type="ECO:0000313" key="2">
    <source>
        <dbReference type="Proteomes" id="UP000654075"/>
    </source>
</evidence>
<dbReference type="EMBL" id="CAJNNV010023149">
    <property type="protein sequence ID" value="CAE8608544.1"/>
    <property type="molecule type" value="Genomic_DNA"/>
</dbReference>